<gene>
    <name evidence="5" type="ORF">AFUS01_LOCUS23448</name>
</gene>
<comment type="cofactor">
    <cofactor evidence="1">
        <name>Zn(2+)</name>
        <dbReference type="ChEBI" id="CHEBI:29105"/>
    </cofactor>
</comment>
<proteinExistence type="inferred from homology"/>
<keyword evidence="3" id="KW-0732">Signal</keyword>
<dbReference type="InterPro" id="IPR045175">
    <property type="entry name" value="M28_fam"/>
</dbReference>
<feature type="domain" description="Peptidase M28" evidence="4">
    <location>
        <begin position="153"/>
        <end position="237"/>
    </location>
</feature>
<dbReference type="EMBL" id="CAJVCH010282766">
    <property type="protein sequence ID" value="CAG7784784.1"/>
    <property type="molecule type" value="Genomic_DNA"/>
</dbReference>
<dbReference type="PANTHER" id="PTHR12147">
    <property type="entry name" value="METALLOPEPTIDASE M28 FAMILY MEMBER"/>
    <property type="match status" value="1"/>
</dbReference>
<name>A0A8J2PFK4_9HEXA</name>
<reference evidence="5" key="1">
    <citation type="submission" date="2021-06" db="EMBL/GenBank/DDBJ databases">
        <authorList>
            <person name="Hodson N. C."/>
            <person name="Mongue J. A."/>
            <person name="Jaron S. K."/>
        </authorList>
    </citation>
    <scope>NUCLEOTIDE SEQUENCE</scope>
</reference>
<feature type="signal peptide" evidence="3">
    <location>
        <begin position="1"/>
        <end position="25"/>
    </location>
</feature>
<evidence type="ECO:0000256" key="1">
    <source>
        <dbReference type="ARBA" id="ARBA00001947"/>
    </source>
</evidence>
<dbReference type="Pfam" id="PF04389">
    <property type="entry name" value="Peptidase_M28"/>
    <property type="match status" value="1"/>
</dbReference>
<keyword evidence="6" id="KW-1185">Reference proteome</keyword>
<comment type="similarity">
    <text evidence="2">Belongs to the peptidase M28 family. M28B subfamily.</text>
</comment>
<feature type="chain" id="PRO_5035198681" description="Peptidase M28 domain-containing protein" evidence="3">
    <location>
        <begin position="26"/>
        <end position="483"/>
    </location>
</feature>
<organism evidence="5 6">
    <name type="scientific">Allacma fusca</name>
    <dbReference type="NCBI Taxonomy" id="39272"/>
    <lineage>
        <taxon>Eukaryota</taxon>
        <taxon>Metazoa</taxon>
        <taxon>Ecdysozoa</taxon>
        <taxon>Arthropoda</taxon>
        <taxon>Hexapoda</taxon>
        <taxon>Collembola</taxon>
        <taxon>Symphypleona</taxon>
        <taxon>Sminthuridae</taxon>
        <taxon>Allacma</taxon>
    </lineage>
</organism>
<protein>
    <recommendedName>
        <fullName evidence="4">Peptidase M28 domain-containing protein</fullName>
    </recommendedName>
</protein>
<dbReference type="GO" id="GO:0006508">
    <property type="term" value="P:proteolysis"/>
    <property type="evidence" value="ECO:0007669"/>
    <property type="project" value="InterPro"/>
</dbReference>
<evidence type="ECO:0000256" key="2">
    <source>
        <dbReference type="ARBA" id="ARBA00005634"/>
    </source>
</evidence>
<accession>A0A8J2PFK4</accession>
<dbReference type="Proteomes" id="UP000708208">
    <property type="component" value="Unassembled WGS sequence"/>
</dbReference>
<dbReference type="PANTHER" id="PTHR12147:SF26">
    <property type="entry name" value="PEPTIDASE M28 DOMAIN-CONTAINING PROTEIN"/>
    <property type="match status" value="1"/>
</dbReference>
<dbReference type="GO" id="GO:0008235">
    <property type="term" value="F:metalloexopeptidase activity"/>
    <property type="evidence" value="ECO:0007669"/>
    <property type="project" value="InterPro"/>
</dbReference>
<sequence>MAGRQISFLHSTALWAAVIAGAVFGRIIEKEPEILNRDPSLNLEQANDYNREFYRTSSLVGLSQLEQLNENPYFFAGSVKTNSRSDRRVSNVASGFSNQPTSHVTNETAKEYVKKYISDSFQYTSGLHTTIQRFEPLQFMNIYDNSQVPLGANIIGVIQGKEWGTPNDKPLVVGAHWDTVNFTPGTDDNGSGVAAMLETARAIAHSACKPKYTIIFVAFDLEEVGSQGSLIFIKEYLMKVLKLNFPKEVGMAAFQGAFIMDTIMDFNDTEYSQTFPTDWSLVVPDVYDEVANEKYKGDFLSMIYRRDVDNRLAEKFHFHWGKSNHDQKFKLKPIPLMLTADLPELEILADHLNFLRSDHARFWYMNDSAVPHTLNAVLMTDTGPYRGNMRNCYHTVCDGPEVSLNANPDNIKFLEKITQALTDTIVDMSECDLGESNNTREPYSSNVYLSTGSVNVKNSSPRGIGSPLKYLMNFVKWMQPKNP</sequence>
<evidence type="ECO:0000313" key="6">
    <source>
        <dbReference type="Proteomes" id="UP000708208"/>
    </source>
</evidence>
<evidence type="ECO:0000256" key="3">
    <source>
        <dbReference type="SAM" id="SignalP"/>
    </source>
</evidence>
<comment type="caution">
    <text evidence="5">The sequence shown here is derived from an EMBL/GenBank/DDBJ whole genome shotgun (WGS) entry which is preliminary data.</text>
</comment>
<evidence type="ECO:0000259" key="4">
    <source>
        <dbReference type="Pfam" id="PF04389"/>
    </source>
</evidence>
<evidence type="ECO:0000313" key="5">
    <source>
        <dbReference type="EMBL" id="CAG7784784.1"/>
    </source>
</evidence>
<dbReference type="AlphaFoldDB" id="A0A8J2PFK4"/>
<dbReference type="OrthoDB" id="2214at2759"/>
<dbReference type="InterPro" id="IPR007484">
    <property type="entry name" value="Peptidase_M28"/>
</dbReference>